<organism evidence="2 3">
    <name type="scientific">Scomber scombrus</name>
    <name type="common">Atlantic mackerel</name>
    <name type="synonym">Scomber vernalis</name>
    <dbReference type="NCBI Taxonomy" id="13677"/>
    <lineage>
        <taxon>Eukaryota</taxon>
        <taxon>Metazoa</taxon>
        <taxon>Chordata</taxon>
        <taxon>Craniata</taxon>
        <taxon>Vertebrata</taxon>
        <taxon>Euteleostomi</taxon>
        <taxon>Actinopterygii</taxon>
        <taxon>Neopterygii</taxon>
        <taxon>Teleostei</taxon>
        <taxon>Neoteleostei</taxon>
        <taxon>Acanthomorphata</taxon>
        <taxon>Pelagiaria</taxon>
        <taxon>Scombriformes</taxon>
        <taxon>Scombridae</taxon>
        <taxon>Scomber</taxon>
    </lineage>
</organism>
<comment type="caution">
    <text evidence="2">The sequence shown here is derived from an EMBL/GenBank/DDBJ whole genome shotgun (WGS) entry which is preliminary data.</text>
</comment>
<evidence type="ECO:0000313" key="2">
    <source>
        <dbReference type="EMBL" id="CAK6961685.1"/>
    </source>
</evidence>
<gene>
    <name evidence="2" type="ORF">FSCOSCO3_A005289</name>
</gene>
<feature type="compositionally biased region" description="Basic residues" evidence="1">
    <location>
        <begin position="165"/>
        <end position="179"/>
    </location>
</feature>
<dbReference type="Proteomes" id="UP001314229">
    <property type="component" value="Unassembled WGS sequence"/>
</dbReference>
<feature type="region of interest" description="Disordered" evidence="1">
    <location>
        <begin position="156"/>
        <end position="179"/>
    </location>
</feature>
<feature type="region of interest" description="Disordered" evidence="1">
    <location>
        <begin position="83"/>
        <end position="105"/>
    </location>
</feature>
<evidence type="ECO:0000256" key="1">
    <source>
        <dbReference type="SAM" id="MobiDB-lite"/>
    </source>
</evidence>
<proteinExistence type="predicted"/>
<feature type="region of interest" description="Disordered" evidence="1">
    <location>
        <begin position="20"/>
        <end position="54"/>
    </location>
</feature>
<feature type="compositionally biased region" description="Basic and acidic residues" evidence="1">
    <location>
        <begin position="30"/>
        <end position="40"/>
    </location>
</feature>
<sequence>METPDRETLLLQSLRKVHSIRSNVCSEPEEEKKDESEPNSKPESNQNTTEAKCNPSSLALIEFRIEQLYNRHLLLVKMQPLVKKSEDQNGNTTKKMTHEDSDELSEIETIQKELEELLEKKEMLEKQGNSTSMEGDEAQQGTLALYKTEKPCGGIYMLPPPKLSQHGRGKKNLLKQRHQ</sequence>
<dbReference type="EMBL" id="CAWUFR010000052">
    <property type="protein sequence ID" value="CAK6961685.1"/>
    <property type="molecule type" value="Genomic_DNA"/>
</dbReference>
<protein>
    <submittedName>
        <fullName evidence="2">Uncharacterized protein LOC121886836</fullName>
    </submittedName>
</protein>
<reference evidence="2 3" key="1">
    <citation type="submission" date="2024-01" db="EMBL/GenBank/DDBJ databases">
        <authorList>
            <person name="Alioto T."/>
            <person name="Alioto T."/>
            <person name="Gomez Garrido J."/>
        </authorList>
    </citation>
    <scope>NUCLEOTIDE SEQUENCE [LARGE SCALE GENOMIC DNA]</scope>
</reference>
<accession>A0AAV1NRA4</accession>
<dbReference type="AlphaFoldDB" id="A0AAV1NRA4"/>
<evidence type="ECO:0000313" key="3">
    <source>
        <dbReference type="Proteomes" id="UP001314229"/>
    </source>
</evidence>
<name>A0AAV1NRA4_SCOSC</name>
<keyword evidence="3" id="KW-1185">Reference proteome</keyword>